<accession>A0A3M8B0B0</accession>
<evidence type="ECO:0000313" key="2">
    <source>
        <dbReference type="Proteomes" id="UP000268829"/>
    </source>
</evidence>
<dbReference type="EMBL" id="RHHS01000029">
    <property type="protein sequence ID" value="RNB56305.1"/>
    <property type="molecule type" value="Genomic_DNA"/>
</dbReference>
<comment type="caution">
    <text evidence="1">The sequence shown here is derived from an EMBL/GenBank/DDBJ whole genome shotgun (WGS) entry which is preliminary data.</text>
</comment>
<proteinExistence type="predicted"/>
<keyword evidence="2" id="KW-1185">Reference proteome</keyword>
<protein>
    <submittedName>
        <fullName evidence="1">Uncharacterized protein</fullName>
    </submittedName>
</protein>
<sequence>MSNHLLSIWKKMDMHRQEKDHGLTACGLLASQRKRKTTSHNAHGLVIDERECERHEFIYNSPAQEALLYAVLATNRRSVNAVEKASAVIML</sequence>
<dbReference type="Proteomes" id="UP000268829">
    <property type="component" value="Unassembled WGS sequence"/>
</dbReference>
<name>A0A3M8B0B0_9BACL</name>
<evidence type="ECO:0000313" key="1">
    <source>
        <dbReference type="EMBL" id="RNB56305.1"/>
    </source>
</evidence>
<organism evidence="1 2">
    <name type="scientific">Brevibacillus gelatini</name>
    <dbReference type="NCBI Taxonomy" id="1655277"/>
    <lineage>
        <taxon>Bacteria</taxon>
        <taxon>Bacillati</taxon>
        <taxon>Bacillota</taxon>
        <taxon>Bacilli</taxon>
        <taxon>Bacillales</taxon>
        <taxon>Paenibacillaceae</taxon>
        <taxon>Brevibacillus</taxon>
    </lineage>
</organism>
<dbReference type="AlphaFoldDB" id="A0A3M8B0B0"/>
<reference evidence="1 2" key="1">
    <citation type="submission" date="2018-10" db="EMBL/GenBank/DDBJ databases">
        <title>Phylogenomics of Brevibacillus.</title>
        <authorList>
            <person name="Dunlap C."/>
        </authorList>
    </citation>
    <scope>NUCLEOTIDE SEQUENCE [LARGE SCALE GENOMIC DNA]</scope>
    <source>
        <strain evidence="1 2">DSM 100115</strain>
    </source>
</reference>
<gene>
    <name evidence="1" type="ORF">EDM57_12635</name>
</gene>